<dbReference type="Proteomes" id="UP000015530">
    <property type="component" value="Unassembled WGS sequence"/>
</dbReference>
<dbReference type="EMBL" id="AMYD01004483">
    <property type="protein sequence ID" value="EQB43109.1"/>
    <property type="molecule type" value="Genomic_DNA"/>
</dbReference>
<dbReference type="HOGENOM" id="CLU_3423289_0_0_1"/>
<gene>
    <name evidence="2" type="ORF">CGLO_18289</name>
</gene>
<evidence type="ECO:0000313" key="3">
    <source>
        <dbReference type="Proteomes" id="UP000015530"/>
    </source>
</evidence>
<feature type="region of interest" description="Disordered" evidence="1">
    <location>
        <begin position="1"/>
        <end position="23"/>
    </location>
</feature>
<proteinExistence type="predicted"/>
<protein>
    <submittedName>
        <fullName evidence="2">Uncharacterized protein</fullName>
    </submittedName>
</protein>
<sequence>MRSEIPAPAAHTKPPSKNDDDTQ</sequence>
<dbReference type="AlphaFoldDB" id="T0JUT7"/>
<comment type="caution">
    <text evidence="2">The sequence shown here is derived from an EMBL/GenBank/DDBJ whole genome shotgun (WGS) entry which is preliminary data.</text>
</comment>
<evidence type="ECO:0000256" key="1">
    <source>
        <dbReference type="SAM" id="MobiDB-lite"/>
    </source>
</evidence>
<organism evidence="2 3">
    <name type="scientific">Colletotrichum gloeosporioides (strain Cg-14)</name>
    <name type="common">Anthracnose fungus</name>
    <name type="synonym">Glomerella cingulata</name>
    <dbReference type="NCBI Taxonomy" id="1237896"/>
    <lineage>
        <taxon>Eukaryota</taxon>
        <taxon>Fungi</taxon>
        <taxon>Dikarya</taxon>
        <taxon>Ascomycota</taxon>
        <taxon>Pezizomycotina</taxon>
        <taxon>Sordariomycetes</taxon>
        <taxon>Hypocreomycetidae</taxon>
        <taxon>Glomerellales</taxon>
        <taxon>Glomerellaceae</taxon>
        <taxon>Colletotrichum</taxon>
        <taxon>Colletotrichum gloeosporioides species complex</taxon>
    </lineage>
</organism>
<name>T0JUT7_COLGC</name>
<evidence type="ECO:0000313" key="2">
    <source>
        <dbReference type="EMBL" id="EQB43109.1"/>
    </source>
</evidence>
<reference evidence="3" key="1">
    <citation type="journal article" date="2013" name="Mol. Plant Microbe Interact.">
        <title>Global aspects of pacC regulation of pathogenicity genes in Colletotrichum gloeosporioides as revealed by transcriptome analysis.</title>
        <authorList>
            <person name="Alkan N."/>
            <person name="Meng X."/>
            <person name="Friedlander G."/>
            <person name="Reuveni E."/>
            <person name="Sukno S."/>
            <person name="Sherman A."/>
            <person name="Thon M."/>
            <person name="Fluhr R."/>
            <person name="Prusky D."/>
        </authorList>
    </citation>
    <scope>NUCLEOTIDE SEQUENCE [LARGE SCALE GENOMIC DNA]</scope>
    <source>
        <strain evidence="3">Cg-14</strain>
    </source>
</reference>
<accession>T0JUT7</accession>